<dbReference type="Pfam" id="PF13508">
    <property type="entry name" value="Acetyltransf_7"/>
    <property type="match status" value="1"/>
</dbReference>
<protein>
    <submittedName>
        <fullName evidence="2">GNAT family N-acetyltransferase</fullName>
    </submittedName>
</protein>
<gene>
    <name evidence="2" type="ORF">ENO10_00920</name>
</gene>
<dbReference type="CDD" id="cd04301">
    <property type="entry name" value="NAT_SF"/>
    <property type="match status" value="1"/>
</dbReference>
<feature type="domain" description="N-acetyltransferase" evidence="1">
    <location>
        <begin position="100"/>
        <end position="241"/>
    </location>
</feature>
<dbReference type="EMBL" id="DSEE01000065">
    <property type="protein sequence ID" value="HER39765.1"/>
    <property type="molecule type" value="Genomic_DNA"/>
</dbReference>
<dbReference type="Proteomes" id="UP000885753">
    <property type="component" value="Unassembled WGS sequence"/>
</dbReference>
<name>A0A7C2M394_9FLAO</name>
<evidence type="ECO:0000259" key="1">
    <source>
        <dbReference type="PROSITE" id="PS51186"/>
    </source>
</evidence>
<dbReference type="InterPro" id="IPR016181">
    <property type="entry name" value="Acyl_CoA_acyltransferase"/>
</dbReference>
<dbReference type="AlphaFoldDB" id="A0A7C2M394"/>
<dbReference type="PROSITE" id="PS51186">
    <property type="entry name" value="GNAT"/>
    <property type="match status" value="1"/>
</dbReference>
<reference evidence="2" key="1">
    <citation type="journal article" date="2020" name="mSystems">
        <title>Genome- and Community-Level Interaction Insights into Carbon Utilization and Element Cycling Functions of Hydrothermarchaeota in Hydrothermal Sediment.</title>
        <authorList>
            <person name="Zhou Z."/>
            <person name="Liu Y."/>
            <person name="Xu W."/>
            <person name="Pan J."/>
            <person name="Luo Z.H."/>
            <person name="Li M."/>
        </authorList>
    </citation>
    <scope>NUCLEOTIDE SEQUENCE [LARGE SCALE GENOMIC DNA]</scope>
    <source>
        <strain evidence="2">SpSt-1235</strain>
    </source>
</reference>
<dbReference type="GO" id="GO:0016747">
    <property type="term" value="F:acyltransferase activity, transferring groups other than amino-acyl groups"/>
    <property type="evidence" value="ECO:0007669"/>
    <property type="project" value="InterPro"/>
</dbReference>
<sequence>SRGRHLSWLITDLPDFFTNLVVSAQLPSDRADELIEDALTHFRRKNIRKLSWLVQDEEEAGEMNEALLAHGLTFRESFSIEMAIDLATLLTDLPSVPGLKIIPVIDRSALRQWIHIASIGFRIGEEFEKVWYELVAEVIFDMRFRTYLALLNGKPVGTSQLFLSGGVAGIYNVSCIPEARGRGIGTAITLAPLLEARRMGYRIGILQASSRGYRIYRRLGFQDFGNLSVYLWENDCELMRV</sequence>
<proteinExistence type="predicted"/>
<dbReference type="InterPro" id="IPR000182">
    <property type="entry name" value="GNAT_dom"/>
</dbReference>
<comment type="caution">
    <text evidence="2">The sequence shown here is derived from an EMBL/GenBank/DDBJ whole genome shotgun (WGS) entry which is preliminary data.</text>
</comment>
<evidence type="ECO:0000313" key="2">
    <source>
        <dbReference type="EMBL" id="HER39765.1"/>
    </source>
</evidence>
<feature type="non-terminal residue" evidence="2">
    <location>
        <position position="1"/>
    </location>
</feature>
<organism evidence="2">
    <name type="scientific">Salinimicrobium catena</name>
    <dbReference type="NCBI Taxonomy" id="390640"/>
    <lineage>
        <taxon>Bacteria</taxon>
        <taxon>Pseudomonadati</taxon>
        <taxon>Bacteroidota</taxon>
        <taxon>Flavobacteriia</taxon>
        <taxon>Flavobacteriales</taxon>
        <taxon>Flavobacteriaceae</taxon>
        <taxon>Salinimicrobium</taxon>
    </lineage>
</organism>
<dbReference type="Gene3D" id="3.40.630.30">
    <property type="match status" value="1"/>
</dbReference>
<dbReference type="SUPFAM" id="SSF55729">
    <property type="entry name" value="Acyl-CoA N-acyltransferases (Nat)"/>
    <property type="match status" value="1"/>
</dbReference>
<accession>A0A7C2M394</accession>